<evidence type="ECO:0000256" key="4">
    <source>
        <dbReference type="HAMAP-Rule" id="MF_01201"/>
    </source>
</evidence>
<organism evidence="6 7">
    <name type="scientific">Dactylosporangium maewongense</name>
    <dbReference type="NCBI Taxonomy" id="634393"/>
    <lineage>
        <taxon>Bacteria</taxon>
        <taxon>Bacillati</taxon>
        <taxon>Actinomycetota</taxon>
        <taxon>Actinomycetes</taxon>
        <taxon>Micromonosporales</taxon>
        <taxon>Micromonosporaceae</taxon>
        <taxon>Dactylosporangium</taxon>
    </lineage>
</organism>
<evidence type="ECO:0000313" key="7">
    <source>
        <dbReference type="Proteomes" id="UP001501470"/>
    </source>
</evidence>
<sequence>MWQAQVRIDLDAIRHNVATLKGMLRPGTALMSVVKADAYGHGMLRVAEAAVRGGATWLGTATLDEALALREHGAGGGVKILSWLHSPGRPLGEAVAADVDLSASSIDALDEIVDAARKVRRAAAVHLKIDTGLSRNGAGRGDWPALVTAAAKAQADGDVEIAAIWSHFACADEPGHPSILRQQLAFDEALDVAAGLGVEPPLRHFANSAAALTLPESHFELVRVGLSTYGLSPIPGGAPDLRPAMSVHARVALVKAVQAGEGVSYGHTYKILKDTNLALVPVGYADGVPRSASSRGLVHIGGKVRRVVGRVCMDQIVVDCGDDDVRAGDEAVLFGAGTRGEPTADDWAVAADTINYEIVTRMGSNRTPRVYLGESA</sequence>
<reference evidence="7" key="1">
    <citation type="journal article" date="2019" name="Int. J. Syst. Evol. Microbiol.">
        <title>The Global Catalogue of Microorganisms (GCM) 10K type strain sequencing project: providing services to taxonomists for standard genome sequencing and annotation.</title>
        <authorList>
            <consortium name="The Broad Institute Genomics Platform"/>
            <consortium name="The Broad Institute Genome Sequencing Center for Infectious Disease"/>
            <person name="Wu L."/>
            <person name="Ma J."/>
        </authorList>
    </citation>
    <scope>NUCLEOTIDE SEQUENCE [LARGE SCALE GENOMIC DNA]</scope>
    <source>
        <strain evidence="7">JCM 15933</strain>
    </source>
</reference>
<dbReference type="InterPro" id="IPR000821">
    <property type="entry name" value="Ala_racemase"/>
</dbReference>
<comment type="pathway">
    <text evidence="4">Amino-acid biosynthesis; D-alanine biosynthesis; D-alanine from L-alanine: step 1/1.</text>
</comment>
<feature type="domain" description="Alanine racemase C-terminal" evidence="5">
    <location>
        <begin position="244"/>
        <end position="372"/>
    </location>
</feature>
<keyword evidence="2 4" id="KW-0663">Pyridoxal phosphate</keyword>
<comment type="cofactor">
    <cofactor evidence="1 4">
        <name>pyridoxal 5'-phosphate</name>
        <dbReference type="ChEBI" id="CHEBI:597326"/>
    </cofactor>
</comment>
<dbReference type="EC" id="5.1.1.1" evidence="4"/>
<dbReference type="SUPFAM" id="SSF50621">
    <property type="entry name" value="Alanine racemase C-terminal domain-like"/>
    <property type="match status" value="1"/>
</dbReference>
<dbReference type="Gene3D" id="2.40.37.10">
    <property type="entry name" value="Lyase, Ornithine Decarboxylase, Chain A, domain 1"/>
    <property type="match status" value="1"/>
</dbReference>
<dbReference type="NCBIfam" id="TIGR00492">
    <property type="entry name" value="alr"/>
    <property type="match status" value="1"/>
</dbReference>
<evidence type="ECO:0000256" key="1">
    <source>
        <dbReference type="ARBA" id="ARBA00001933"/>
    </source>
</evidence>
<evidence type="ECO:0000313" key="6">
    <source>
        <dbReference type="EMBL" id="GAA1508415.1"/>
    </source>
</evidence>
<keyword evidence="3 4" id="KW-0413">Isomerase</keyword>
<dbReference type="Pfam" id="PF00842">
    <property type="entry name" value="Ala_racemase_C"/>
    <property type="match status" value="1"/>
</dbReference>
<dbReference type="PRINTS" id="PR00992">
    <property type="entry name" value="ALARACEMASE"/>
</dbReference>
<dbReference type="InterPro" id="IPR020622">
    <property type="entry name" value="Ala_racemase_pyridoxalP-BS"/>
</dbReference>
<dbReference type="InterPro" id="IPR011079">
    <property type="entry name" value="Ala_racemase_C"/>
</dbReference>
<feature type="binding site" evidence="4">
    <location>
        <position position="313"/>
    </location>
    <ligand>
        <name>substrate</name>
    </ligand>
</feature>
<comment type="similarity">
    <text evidence="4">Belongs to the alanine racemase family.</text>
</comment>
<dbReference type="PANTHER" id="PTHR30511:SF0">
    <property type="entry name" value="ALANINE RACEMASE, CATABOLIC-RELATED"/>
    <property type="match status" value="1"/>
</dbReference>
<dbReference type="SUPFAM" id="SSF51419">
    <property type="entry name" value="PLP-binding barrel"/>
    <property type="match status" value="1"/>
</dbReference>
<evidence type="ECO:0000256" key="3">
    <source>
        <dbReference type="ARBA" id="ARBA00023235"/>
    </source>
</evidence>
<dbReference type="InterPro" id="IPR029066">
    <property type="entry name" value="PLP-binding_barrel"/>
</dbReference>
<dbReference type="CDD" id="cd00430">
    <property type="entry name" value="PLPDE_III_AR"/>
    <property type="match status" value="1"/>
</dbReference>
<dbReference type="InterPro" id="IPR001608">
    <property type="entry name" value="Ala_racemase_N"/>
</dbReference>
<gene>
    <name evidence="6" type="primary">alr_1</name>
    <name evidence="6" type="ORF">GCM10009827_023290</name>
</gene>
<comment type="catalytic activity">
    <reaction evidence="4">
        <text>L-alanine = D-alanine</text>
        <dbReference type="Rhea" id="RHEA:20249"/>
        <dbReference type="ChEBI" id="CHEBI:57416"/>
        <dbReference type="ChEBI" id="CHEBI:57972"/>
        <dbReference type="EC" id="5.1.1.1"/>
    </reaction>
</comment>
<dbReference type="Proteomes" id="UP001501470">
    <property type="component" value="Unassembled WGS sequence"/>
</dbReference>
<dbReference type="SMART" id="SM01005">
    <property type="entry name" value="Ala_racemase_C"/>
    <property type="match status" value="1"/>
</dbReference>
<dbReference type="Gene3D" id="3.20.20.10">
    <property type="entry name" value="Alanine racemase"/>
    <property type="match status" value="1"/>
</dbReference>
<dbReference type="EMBL" id="BAAAQD010000003">
    <property type="protein sequence ID" value="GAA1508415.1"/>
    <property type="molecule type" value="Genomic_DNA"/>
</dbReference>
<protein>
    <recommendedName>
        <fullName evidence="4">Alanine racemase</fullName>
        <ecNumber evidence="4">5.1.1.1</ecNumber>
    </recommendedName>
</protein>
<dbReference type="HAMAP" id="MF_01201">
    <property type="entry name" value="Ala_racemase"/>
    <property type="match status" value="1"/>
</dbReference>
<feature type="active site" description="Proton acceptor; specific for L-alanine" evidence="4">
    <location>
        <position position="265"/>
    </location>
</feature>
<dbReference type="RefSeq" id="WP_344501805.1">
    <property type="nucleotide sequence ID" value="NZ_BAAAQD010000003.1"/>
</dbReference>
<feature type="modified residue" description="N6-(pyridoxal phosphate)lysine" evidence="4">
    <location>
        <position position="35"/>
    </location>
</feature>
<feature type="active site" description="Proton acceptor; specific for D-alanine" evidence="4">
    <location>
        <position position="35"/>
    </location>
</feature>
<comment type="function">
    <text evidence="4">Catalyzes the interconversion of L-alanine and D-alanine. May also act on other amino acids.</text>
</comment>
<name>A0ABP4KSJ0_9ACTN</name>
<evidence type="ECO:0000256" key="2">
    <source>
        <dbReference type="ARBA" id="ARBA00022898"/>
    </source>
</evidence>
<dbReference type="PANTHER" id="PTHR30511">
    <property type="entry name" value="ALANINE RACEMASE"/>
    <property type="match status" value="1"/>
</dbReference>
<dbReference type="InterPro" id="IPR009006">
    <property type="entry name" value="Ala_racemase/Decarboxylase_C"/>
</dbReference>
<evidence type="ECO:0000259" key="5">
    <source>
        <dbReference type="SMART" id="SM01005"/>
    </source>
</evidence>
<accession>A0ABP4KSJ0</accession>
<keyword evidence="7" id="KW-1185">Reference proteome</keyword>
<dbReference type="Pfam" id="PF01168">
    <property type="entry name" value="Ala_racemase_N"/>
    <property type="match status" value="1"/>
</dbReference>
<comment type="caution">
    <text evidence="6">The sequence shown here is derived from an EMBL/GenBank/DDBJ whole genome shotgun (WGS) entry which is preliminary data.</text>
</comment>
<proteinExistence type="inferred from homology"/>
<feature type="binding site" evidence="4">
    <location>
        <position position="135"/>
    </location>
    <ligand>
        <name>substrate</name>
    </ligand>
</feature>
<dbReference type="PROSITE" id="PS00395">
    <property type="entry name" value="ALANINE_RACEMASE"/>
    <property type="match status" value="1"/>
</dbReference>